<dbReference type="OrthoDB" id="6159439at2759"/>
<organism evidence="8 9">
    <name type="scientific">Aphidius gifuensis</name>
    <name type="common">Parasitoid wasp</name>
    <dbReference type="NCBI Taxonomy" id="684658"/>
    <lineage>
        <taxon>Eukaryota</taxon>
        <taxon>Metazoa</taxon>
        <taxon>Ecdysozoa</taxon>
        <taxon>Arthropoda</taxon>
        <taxon>Hexapoda</taxon>
        <taxon>Insecta</taxon>
        <taxon>Pterygota</taxon>
        <taxon>Neoptera</taxon>
        <taxon>Endopterygota</taxon>
        <taxon>Hymenoptera</taxon>
        <taxon>Apocrita</taxon>
        <taxon>Ichneumonoidea</taxon>
        <taxon>Braconidae</taxon>
        <taxon>Aphidiinae</taxon>
        <taxon>Aphidius</taxon>
    </lineage>
</organism>
<dbReference type="EMBL" id="JACMRX010000003">
    <property type="protein sequence ID" value="KAF7992293.1"/>
    <property type="molecule type" value="Genomic_DNA"/>
</dbReference>
<dbReference type="GO" id="GO:0000981">
    <property type="term" value="F:DNA-binding transcription factor activity, RNA polymerase II-specific"/>
    <property type="evidence" value="ECO:0007669"/>
    <property type="project" value="TreeGrafter"/>
</dbReference>
<dbReference type="InterPro" id="IPR009057">
    <property type="entry name" value="Homeodomain-like_sf"/>
</dbReference>
<feature type="region of interest" description="Disordered" evidence="6">
    <location>
        <begin position="213"/>
        <end position="248"/>
    </location>
</feature>
<evidence type="ECO:0000256" key="3">
    <source>
        <dbReference type="ARBA" id="ARBA00038449"/>
    </source>
</evidence>
<dbReference type="CDD" id="cd00086">
    <property type="entry name" value="homeodomain"/>
    <property type="match status" value="1"/>
</dbReference>
<keyword evidence="4 5" id="KW-0371">Homeobox</keyword>
<dbReference type="PROSITE" id="PS50071">
    <property type="entry name" value="HOMEOBOX_2"/>
    <property type="match status" value="1"/>
</dbReference>
<feature type="region of interest" description="Disordered" evidence="6">
    <location>
        <begin position="1"/>
        <end position="61"/>
    </location>
</feature>
<evidence type="ECO:0000313" key="8">
    <source>
        <dbReference type="EMBL" id="KAF7992293.1"/>
    </source>
</evidence>
<evidence type="ECO:0000313" key="9">
    <source>
        <dbReference type="Proteomes" id="UP000639338"/>
    </source>
</evidence>
<dbReference type="Pfam" id="PF00046">
    <property type="entry name" value="Homeodomain"/>
    <property type="match status" value="1"/>
</dbReference>
<dbReference type="PANTHER" id="PTHR46294:SF4">
    <property type="entry name" value="SEGMENTATION PROTEIN EVEN-SKIPPED"/>
    <property type="match status" value="1"/>
</dbReference>
<dbReference type="SMART" id="SM00389">
    <property type="entry name" value="HOX"/>
    <property type="match status" value="1"/>
</dbReference>
<protein>
    <recommendedName>
        <fullName evidence="7">Homeobox domain-containing protein</fullName>
    </recommendedName>
</protein>
<keyword evidence="9" id="KW-1185">Reference proteome</keyword>
<keyword evidence="2" id="KW-0217">Developmental protein</keyword>
<dbReference type="Proteomes" id="UP000639338">
    <property type="component" value="Unassembled WGS sequence"/>
</dbReference>
<evidence type="ECO:0000256" key="5">
    <source>
        <dbReference type="RuleBase" id="RU000682"/>
    </source>
</evidence>
<evidence type="ECO:0000256" key="2">
    <source>
        <dbReference type="ARBA" id="ARBA00022473"/>
    </source>
</evidence>
<comment type="subcellular location">
    <subcellularLocation>
        <location evidence="1 4 5">Nucleus</location>
    </subcellularLocation>
</comment>
<dbReference type="SUPFAM" id="SSF46689">
    <property type="entry name" value="Homeodomain-like"/>
    <property type="match status" value="1"/>
</dbReference>
<gene>
    <name evidence="8" type="ORF">HCN44_001618</name>
</gene>
<evidence type="ECO:0000259" key="7">
    <source>
        <dbReference type="PROSITE" id="PS50071"/>
    </source>
</evidence>
<dbReference type="InterPro" id="IPR001356">
    <property type="entry name" value="HD"/>
</dbReference>
<evidence type="ECO:0000256" key="4">
    <source>
        <dbReference type="PROSITE-ProRule" id="PRU00108"/>
    </source>
</evidence>
<dbReference type="GO" id="GO:0000978">
    <property type="term" value="F:RNA polymerase II cis-regulatory region sequence-specific DNA binding"/>
    <property type="evidence" value="ECO:0007669"/>
    <property type="project" value="TreeGrafter"/>
</dbReference>
<comment type="caution">
    <text evidence="8">The sequence shown here is derived from an EMBL/GenBank/DDBJ whole genome shotgun (WGS) entry which is preliminary data.</text>
</comment>
<feature type="compositionally biased region" description="Polar residues" evidence="6">
    <location>
        <begin position="46"/>
        <end position="61"/>
    </location>
</feature>
<feature type="compositionally biased region" description="Low complexity" evidence="6">
    <location>
        <begin position="215"/>
        <end position="239"/>
    </location>
</feature>
<dbReference type="PANTHER" id="PTHR46294">
    <property type="entry name" value="SEGMENTATION PROTEIN EVEN-SKIPPED"/>
    <property type="match status" value="1"/>
</dbReference>
<feature type="DNA-binding region" description="Homeobox" evidence="4">
    <location>
        <begin position="55"/>
        <end position="114"/>
    </location>
</feature>
<sequence length="335" mass="37882">MSDYQNLNCDNEKRGSSAVDNKSLKDQSSSSINLPKALENPKKIDSSQGKAPSNSRRSRTAFSREQLSILENEFNLDNFVSRPKRQQLGHQLNLSETTVKVWFQNRRMKDKRQSMSWPMTMLTNPGMMQLMNAPGLSPLSSSYQQPPVPSMIPSYMAYNNHRHSPYGQMHCHQNYPVTSPPDFGYNPFHYPHHQQPSNSYHYMNLPPLQWPGVNSPTGTSYPSTPTSSISSPTTPHSNTFSPYQSELSSDSDYYSRVNNFYYPQNYTQNIDTTIMPSVATPVVASQAPPKRPNSLNLRTTHNFATSNVNNNQQFIPTNVSSSPKTPTAKLFQPYT</sequence>
<name>A0A834XRV2_APHGI</name>
<reference evidence="8 9" key="1">
    <citation type="submission" date="2020-08" db="EMBL/GenBank/DDBJ databases">
        <title>Aphidius gifuensis genome sequencing and assembly.</title>
        <authorList>
            <person name="Du Z."/>
        </authorList>
    </citation>
    <scope>NUCLEOTIDE SEQUENCE [LARGE SCALE GENOMIC DNA]</scope>
    <source>
        <strain evidence="8">YNYX2018</strain>
        <tissue evidence="8">Adults</tissue>
    </source>
</reference>
<keyword evidence="4 5" id="KW-0238">DNA-binding</keyword>
<keyword evidence="4 5" id="KW-0539">Nucleus</keyword>
<dbReference type="Gene3D" id="1.10.10.60">
    <property type="entry name" value="Homeodomain-like"/>
    <property type="match status" value="1"/>
</dbReference>
<dbReference type="InterPro" id="IPR052002">
    <property type="entry name" value="Even-skipped_HD"/>
</dbReference>
<dbReference type="AlphaFoldDB" id="A0A834XRV2"/>
<feature type="domain" description="Homeobox" evidence="7">
    <location>
        <begin position="53"/>
        <end position="113"/>
    </location>
</feature>
<evidence type="ECO:0000256" key="6">
    <source>
        <dbReference type="SAM" id="MobiDB-lite"/>
    </source>
</evidence>
<proteinExistence type="inferred from homology"/>
<accession>A0A834XRV2</accession>
<comment type="similarity">
    <text evidence="3">Belongs to the even-skipped homeobox family.</text>
</comment>
<evidence type="ECO:0000256" key="1">
    <source>
        <dbReference type="ARBA" id="ARBA00004123"/>
    </source>
</evidence>
<dbReference type="GO" id="GO:0005634">
    <property type="term" value="C:nucleus"/>
    <property type="evidence" value="ECO:0007669"/>
    <property type="project" value="UniProtKB-SubCell"/>
</dbReference>